<name>A0A5N0VFP5_9PSEU</name>
<organism evidence="2 3">
    <name type="scientific">Amycolatopsis acidicola</name>
    <dbReference type="NCBI Taxonomy" id="2596893"/>
    <lineage>
        <taxon>Bacteria</taxon>
        <taxon>Bacillati</taxon>
        <taxon>Actinomycetota</taxon>
        <taxon>Actinomycetes</taxon>
        <taxon>Pseudonocardiales</taxon>
        <taxon>Pseudonocardiaceae</taxon>
        <taxon>Amycolatopsis</taxon>
    </lineage>
</organism>
<dbReference type="CDD" id="cd00448">
    <property type="entry name" value="YjgF_YER057c_UK114_family"/>
    <property type="match status" value="1"/>
</dbReference>
<dbReference type="Pfam" id="PF01042">
    <property type="entry name" value="Ribonuc_L-PSP"/>
    <property type="match status" value="1"/>
</dbReference>
<evidence type="ECO:0000256" key="1">
    <source>
        <dbReference type="ARBA" id="ARBA00010552"/>
    </source>
</evidence>
<dbReference type="InterPro" id="IPR006175">
    <property type="entry name" value="YjgF/YER057c/UK114"/>
</dbReference>
<evidence type="ECO:0000313" key="3">
    <source>
        <dbReference type="Proteomes" id="UP000319769"/>
    </source>
</evidence>
<dbReference type="GO" id="GO:0005829">
    <property type="term" value="C:cytosol"/>
    <property type="evidence" value="ECO:0007669"/>
    <property type="project" value="TreeGrafter"/>
</dbReference>
<dbReference type="InterPro" id="IPR035959">
    <property type="entry name" value="RutC-like_sf"/>
</dbReference>
<dbReference type="Proteomes" id="UP000319769">
    <property type="component" value="Unassembled WGS sequence"/>
</dbReference>
<accession>A0A5N0VFP5</accession>
<dbReference type="PANTHER" id="PTHR11803">
    <property type="entry name" value="2-IMINOBUTANOATE/2-IMINOPROPANOATE DEAMINASE RIDA"/>
    <property type="match status" value="1"/>
</dbReference>
<proteinExistence type="inferred from homology"/>
<comment type="caution">
    <text evidence="2">The sequence shown here is derived from an EMBL/GenBank/DDBJ whole genome shotgun (WGS) entry which is preliminary data.</text>
</comment>
<protein>
    <submittedName>
        <fullName evidence="2">RidA family protein</fullName>
    </submittedName>
</protein>
<dbReference type="OrthoDB" id="3212792at2"/>
<gene>
    <name evidence="2" type="ORF">FPZ12_006685</name>
</gene>
<reference evidence="2" key="1">
    <citation type="submission" date="2019-09" db="EMBL/GenBank/DDBJ databases">
        <authorList>
            <person name="Teo W.F.A."/>
            <person name="Duangmal K."/>
        </authorList>
    </citation>
    <scope>NUCLEOTIDE SEQUENCE [LARGE SCALE GENOMIC DNA]</scope>
    <source>
        <strain evidence="2">K81G1</strain>
    </source>
</reference>
<dbReference type="GO" id="GO:0019239">
    <property type="term" value="F:deaminase activity"/>
    <property type="evidence" value="ECO:0007669"/>
    <property type="project" value="TreeGrafter"/>
</dbReference>
<dbReference type="PANTHER" id="PTHR11803:SF58">
    <property type="entry name" value="PROTEIN HMF1-RELATED"/>
    <property type="match status" value="1"/>
</dbReference>
<comment type="similarity">
    <text evidence="1">Belongs to the RutC family.</text>
</comment>
<dbReference type="EMBL" id="VMNW02000006">
    <property type="protein sequence ID" value="KAA9164935.1"/>
    <property type="molecule type" value="Genomic_DNA"/>
</dbReference>
<dbReference type="Gene3D" id="3.30.1330.40">
    <property type="entry name" value="RutC-like"/>
    <property type="match status" value="1"/>
</dbReference>
<dbReference type="AlphaFoldDB" id="A0A5N0VFP5"/>
<sequence length="127" mass="13828">MTRPISETASGNTASFSPYYRGGDFVFLSGQAAVDENGHIVAGTFAEEMRRSIENVQTILAGLGLRLSDVVKVGAYVEDPADLPEYNRIYREYFTAPLPARTTLTNCLGGVVKFELDVIAYQGGWPS</sequence>
<keyword evidence="3" id="KW-1185">Reference proteome</keyword>
<dbReference type="SUPFAM" id="SSF55298">
    <property type="entry name" value="YjgF-like"/>
    <property type="match status" value="1"/>
</dbReference>
<dbReference type="RefSeq" id="WP_144746577.1">
    <property type="nucleotide sequence ID" value="NZ_VMNW02000006.1"/>
</dbReference>
<evidence type="ECO:0000313" key="2">
    <source>
        <dbReference type="EMBL" id="KAA9164935.1"/>
    </source>
</evidence>